<dbReference type="Pfam" id="PF07394">
    <property type="entry name" value="DUF1501"/>
    <property type="match status" value="1"/>
</dbReference>
<dbReference type="PANTHER" id="PTHR43737:SF1">
    <property type="entry name" value="DUF1501 DOMAIN-CONTAINING PROTEIN"/>
    <property type="match status" value="1"/>
</dbReference>
<dbReference type="PROSITE" id="PS51318">
    <property type="entry name" value="TAT"/>
    <property type="match status" value="1"/>
</dbReference>
<reference evidence="1 2" key="1">
    <citation type="journal article" date="2014" name="Int. J. Syst. Evol. Microbiol.">
        <title>Complete genome sequence of Corynebacterium casei LMG S-19264T (=DSM 44701T), isolated from a smear-ripened cheese.</title>
        <authorList>
            <consortium name="US DOE Joint Genome Institute (JGI-PGF)"/>
            <person name="Walter F."/>
            <person name="Albersmeier A."/>
            <person name="Kalinowski J."/>
            <person name="Ruckert C."/>
        </authorList>
    </citation>
    <scope>NUCLEOTIDE SEQUENCE [LARGE SCALE GENOMIC DNA]</scope>
    <source>
        <strain evidence="1 2">KCTC 12866</strain>
    </source>
</reference>
<protein>
    <submittedName>
        <fullName evidence="1">Sulfatase</fullName>
    </submittedName>
</protein>
<keyword evidence="2" id="KW-1185">Reference proteome</keyword>
<dbReference type="RefSeq" id="WP_189563500.1">
    <property type="nucleotide sequence ID" value="NZ_BMXF01000001.1"/>
</dbReference>
<evidence type="ECO:0000313" key="1">
    <source>
        <dbReference type="EMBL" id="GHB60544.1"/>
    </source>
</evidence>
<evidence type="ECO:0000313" key="2">
    <source>
        <dbReference type="Proteomes" id="UP000598271"/>
    </source>
</evidence>
<dbReference type="InterPro" id="IPR010869">
    <property type="entry name" value="DUF1501"/>
</dbReference>
<comment type="caution">
    <text evidence="1">The sequence shown here is derived from an EMBL/GenBank/DDBJ whole genome shotgun (WGS) entry which is preliminary data.</text>
</comment>
<dbReference type="InterPro" id="IPR017850">
    <property type="entry name" value="Alkaline_phosphatase_core_sf"/>
</dbReference>
<dbReference type="PANTHER" id="PTHR43737">
    <property type="entry name" value="BLL7424 PROTEIN"/>
    <property type="match status" value="1"/>
</dbReference>
<proteinExistence type="predicted"/>
<dbReference type="SUPFAM" id="SSF53649">
    <property type="entry name" value="Alkaline phosphatase-like"/>
    <property type="match status" value="1"/>
</dbReference>
<sequence>MNHHEDEFRLHTPEFNKLNTKLDRRHFLTKTSLGMGALALGSLFGANKLFGAGAAGAASQNPGELSEDSQEAILRALPHFAPKAKRVVYLFMSGGPSQLETFDYKPKLNEMFAKQLPDSVRKGQRLTGMSASQSSLPIAPSVYKFAKHGQSQTWVSELMPYTAKVVDDLCIIKSLYTDAINHDPAITFFQTGSQLPGRPSIGSWVSYGLGSDNENLPTFISLVSKNASGQPLYARLWGNGFLPTEHQGVQFRSGKDPVLFLNNPEGYDGADRREMLQYLKQLNELQNAPIGDPEVDARIAQYEMAYRMQTSVPEVMDTSDEPDSVFEMYGPDSRDAGTYAANCLLARKLLEKDVKFVQLYHQGWDQHGGLPGGIRHQCKNTDQATAALVQDLKQRGLLDDTLVIWGGEFGRTVYSQGQLTEDNYGRDHHPRCFTMWMAGAGVKPGISYGETDDFSYNITQNPVHVHDFQATMLHLLGADHERLTYKFQGRRFRLTDVHGKVVKDILT</sequence>
<dbReference type="AlphaFoldDB" id="A0A8J3D0Y5"/>
<dbReference type="Proteomes" id="UP000598271">
    <property type="component" value="Unassembled WGS sequence"/>
</dbReference>
<dbReference type="Gene3D" id="3.40.720.10">
    <property type="entry name" value="Alkaline Phosphatase, subunit A"/>
    <property type="match status" value="1"/>
</dbReference>
<gene>
    <name evidence="1" type="ORF">GCM10007390_12840</name>
</gene>
<dbReference type="EMBL" id="BMXF01000001">
    <property type="protein sequence ID" value="GHB60544.1"/>
    <property type="molecule type" value="Genomic_DNA"/>
</dbReference>
<organism evidence="1 2">
    <name type="scientific">Persicitalea jodogahamensis</name>
    <dbReference type="NCBI Taxonomy" id="402147"/>
    <lineage>
        <taxon>Bacteria</taxon>
        <taxon>Pseudomonadati</taxon>
        <taxon>Bacteroidota</taxon>
        <taxon>Cytophagia</taxon>
        <taxon>Cytophagales</taxon>
        <taxon>Spirosomataceae</taxon>
        <taxon>Persicitalea</taxon>
    </lineage>
</organism>
<name>A0A8J3D0Y5_9BACT</name>
<accession>A0A8J3D0Y5</accession>
<dbReference type="InterPro" id="IPR006311">
    <property type="entry name" value="TAT_signal"/>
</dbReference>